<organism evidence="4 5">
    <name type="scientific">Solirubrobacter phytolaccae</name>
    <dbReference type="NCBI Taxonomy" id="1404360"/>
    <lineage>
        <taxon>Bacteria</taxon>
        <taxon>Bacillati</taxon>
        <taxon>Actinomycetota</taxon>
        <taxon>Thermoleophilia</taxon>
        <taxon>Solirubrobacterales</taxon>
        <taxon>Solirubrobacteraceae</taxon>
        <taxon>Solirubrobacter</taxon>
    </lineage>
</organism>
<dbReference type="InterPro" id="IPR034015">
    <property type="entry name" value="M1_LTA4H"/>
</dbReference>
<keyword evidence="5" id="KW-1185">Reference proteome</keyword>
<dbReference type="GO" id="GO:0004177">
    <property type="term" value="F:aminopeptidase activity"/>
    <property type="evidence" value="ECO:0007669"/>
    <property type="project" value="UniProtKB-KW"/>
</dbReference>
<evidence type="ECO:0000256" key="2">
    <source>
        <dbReference type="SAM" id="SignalP"/>
    </source>
</evidence>
<dbReference type="GO" id="GO:0008237">
    <property type="term" value="F:metallopeptidase activity"/>
    <property type="evidence" value="ECO:0007669"/>
    <property type="project" value="InterPro"/>
</dbReference>
<dbReference type="GO" id="GO:0008270">
    <property type="term" value="F:zinc ion binding"/>
    <property type="evidence" value="ECO:0007669"/>
    <property type="project" value="InterPro"/>
</dbReference>
<dbReference type="Proteomes" id="UP001147653">
    <property type="component" value="Unassembled WGS sequence"/>
</dbReference>
<feature type="chain" id="PRO_5040838339" evidence="2">
    <location>
        <begin position="26"/>
        <end position="857"/>
    </location>
</feature>
<feature type="signal peptide" evidence="2">
    <location>
        <begin position="1"/>
        <end position="25"/>
    </location>
</feature>
<sequence length="857" mass="89379">MKLLKARAAGAALLVLGVAAGPALASAPGVSVSSVSSLAPNARAGTVRGEVVNRTSRAVTAPVSVRVQRTGAKAQFVGTTTVRVAAGATKAYTLDVKLPAGLSRGNYYLAACTPSLTEADGLGCATSERDIRIQGGTPVRGSAVRLPAARTAGARAAAAEDCTSGAHTLAKPGDRVYPDIGNGGYASLHSDVFINYDALTNLFLPGTHVDLQQRSTQCLSDFSLDFDRKNGVTSATVPGPDFTVGSVTVNGQPATFKFAQPTYPGDPNGQDDPDPLAHRTGLTIPINAANPNPPACPPINSQAANQNLPCGETKLVITPSAPIPSGTDFTVTVNYTGRPGVRPSPTGTEGWFRNNTAGSQGAMVTSEPTGTEAWMPLNNHPSVKPTYDIYDTVTKGKLAIGPGRLVTSGDDAPSTNFPDGSTSYHWKSSEPIANYLVENSVGNFDYSFRDGANDVVYFEAQDSGITAARKALNRVAMDQQEAITHFQESITGPFPFNANGIVVALPSASFEEEMQTKIVFVGGTIGGAQGTNINTFAHENMHQWWGDNVAEGAPKLMWFKEGQATTAEYYQTALTAANAAGGQGTTAGDAAFEASLVARFNTNYNSTSTTFWNTAPSNPTSVTMNGTSNAYTRPGTSYLALRAILGKENYNAALRHIQVAYRGGSMEEAPLKAEFHKYLPNQSPACHNKLEEFFKQWWDTPYTGSPAAGNKPQITGPGLAGGGFYDATGGCAPYGVDVPGSAGGDVAATLSLTLGTPATFGTFTPGLEKEYTAATTANVISTAGDAALTVSEPGHLVNGAFSLPEPLQVAFSKSAWNAPVSNDTVDIAFKQRVASTDALRTGAYSKTLTFTLSTTTP</sequence>
<dbReference type="PANTHER" id="PTHR45726:SF3">
    <property type="entry name" value="LEUKOTRIENE A-4 HYDROLASE"/>
    <property type="match status" value="1"/>
</dbReference>
<dbReference type="SUPFAM" id="SSF55486">
    <property type="entry name" value="Metalloproteases ('zincins'), catalytic domain"/>
    <property type="match status" value="1"/>
</dbReference>
<dbReference type="Gene3D" id="1.10.390.10">
    <property type="entry name" value="Neutral Protease Domain 2"/>
    <property type="match status" value="1"/>
</dbReference>
<dbReference type="EMBL" id="JAPDDP010000032">
    <property type="protein sequence ID" value="MDA0182231.1"/>
    <property type="molecule type" value="Genomic_DNA"/>
</dbReference>
<keyword evidence="1" id="KW-0479">Metal-binding</keyword>
<dbReference type="InterPro" id="IPR042097">
    <property type="entry name" value="Aminopeptidase_N-like_N_sf"/>
</dbReference>
<feature type="domain" description="Peptidase M1 membrane alanine aminopeptidase" evidence="3">
    <location>
        <begin position="531"/>
        <end position="697"/>
    </location>
</feature>
<dbReference type="AlphaFoldDB" id="A0A9X3NDR8"/>
<feature type="binding site" evidence="1">
    <location>
        <position position="538"/>
    </location>
    <ligand>
        <name>Zn(2+)</name>
        <dbReference type="ChEBI" id="CHEBI:29105"/>
        <note>catalytic</note>
    </ligand>
</feature>
<dbReference type="Gene3D" id="2.60.40.1730">
    <property type="entry name" value="tricorn interacting facor f3 domain"/>
    <property type="match status" value="1"/>
</dbReference>
<dbReference type="InterPro" id="IPR027268">
    <property type="entry name" value="Peptidase_M4/M1_CTD_sf"/>
</dbReference>
<keyword evidence="2" id="KW-0732">Signal</keyword>
<evidence type="ECO:0000259" key="3">
    <source>
        <dbReference type="Pfam" id="PF01433"/>
    </source>
</evidence>
<dbReference type="SUPFAM" id="SSF63737">
    <property type="entry name" value="Leukotriene A4 hydrolase N-terminal domain"/>
    <property type="match status" value="1"/>
</dbReference>
<protein>
    <submittedName>
        <fullName evidence="4">M1 family aminopeptidase</fullName>
    </submittedName>
</protein>
<comment type="caution">
    <text evidence="4">The sequence shown here is derived from an EMBL/GenBank/DDBJ whole genome shotgun (WGS) entry which is preliminary data.</text>
</comment>
<feature type="binding site" evidence="1">
    <location>
        <position position="542"/>
    </location>
    <ligand>
        <name>Zn(2+)</name>
        <dbReference type="ChEBI" id="CHEBI:29105"/>
        <note>catalytic</note>
    </ligand>
</feature>
<reference evidence="4" key="1">
    <citation type="submission" date="2022-10" db="EMBL/GenBank/DDBJ databases">
        <title>The WGS of Solirubrobacter phytolaccae KCTC 29190.</title>
        <authorList>
            <person name="Jiang Z."/>
        </authorList>
    </citation>
    <scope>NUCLEOTIDE SEQUENCE</scope>
    <source>
        <strain evidence="4">KCTC 29190</strain>
    </source>
</reference>
<evidence type="ECO:0000256" key="1">
    <source>
        <dbReference type="PIRSR" id="PIRSR634015-3"/>
    </source>
</evidence>
<dbReference type="RefSeq" id="WP_270026594.1">
    <property type="nucleotide sequence ID" value="NZ_JAPDDP010000032.1"/>
</dbReference>
<dbReference type="PANTHER" id="PTHR45726">
    <property type="entry name" value="LEUKOTRIENE A-4 HYDROLASE"/>
    <property type="match status" value="1"/>
</dbReference>
<keyword evidence="4" id="KW-0031">Aminopeptidase</keyword>
<evidence type="ECO:0000313" key="5">
    <source>
        <dbReference type="Proteomes" id="UP001147653"/>
    </source>
</evidence>
<keyword evidence="4" id="KW-0378">Hydrolase</keyword>
<evidence type="ECO:0000313" key="4">
    <source>
        <dbReference type="EMBL" id="MDA0182231.1"/>
    </source>
</evidence>
<dbReference type="Pfam" id="PF01433">
    <property type="entry name" value="Peptidase_M1"/>
    <property type="match status" value="1"/>
</dbReference>
<keyword evidence="1" id="KW-0862">Zinc</keyword>
<accession>A0A9X3NDR8</accession>
<dbReference type="InterPro" id="IPR014782">
    <property type="entry name" value="Peptidase_M1_dom"/>
</dbReference>
<gene>
    <name evidence="4" type="ORF">OJ997_18135</name>
</gene>
<name>A0A9X3NDR8_9ACTN</name>
<comment type="cofactor">
    <cofactor evidence="1">
        <name>Zn(2+)</name>
        <dbReference type="ChEBI" id="CHEBI:29105"/>
    </cofactor>
    <text evidence="1">Binds 1 zinc ion per subunit.</text>
</comment>
<feature type="binding site" evidence="1">
    <location>
        <position position="561"/>
    </location>
    <ligand>
        <name>Zn(2+)</name>
        <dbReference type="ChEBI" id="CHEBI:29105"/>
        <note>catalytic</note>
    </ligand>
</feature>
<keyword evidence="4" id="KW-0645">Protease</keyword>
<proteinExistence type="predicted"/>